<dbReference type="AlphaFoldDB" id="A0A9X4BHD6"/>
<dbReference type="EMBL" id="JAOVZO020000014">
    <property type="protein sequence ID" value="MDC8012716.1"/>
    <property type="molecule type" value="Genomic_DNA"/>
</dbReference>
<reference evidence="2" key="1">
    <citation type="submission" date="2023-02" db="EMBL/GenBank/DDBJ databases">
        <title>Tahibacter soli sp. nov. isolated from soil.</title>
        <authorList>
            <person name="Baek J.H."/>
            <person name="Lee J.K."/>
            <person name="Choi D.G."/>
            <person name="Jeon C.O."/>
        </authorList>
    </citation>
    <scope>NUCLEOTIDE SEQUENCE</scope>
    <source>
        <strain evidence="2">BL</strain>
    </source>
</reference>
<keyword evidence="1" id="KW-1133">Transmembrane helix</keyword>
<accession>A0A9X4BHD6</accession>
<feature type="transmembrane region" description="Helical" evidence="1">
    <location>
        <begin position="63"/>
        <end position="82"/>
    </location>
</feature>
<proteinExistence type="predicted"/>
<evidence type="ECO:0008006" key="4">
    <source>
        <dbReference type="Google" id="ProtNLM"/>
    </source>
</evidence>
<keyword evidence="1" id="KW-0812">Transmembrane</keyword>
<organism evidence="2 3">
    <name type="scientific">Tahibacter soli</name>
    <dbReference type="NCBI Taxonomy" id="2983605"/>
    <lineage>
        <taxon>Bacteria</taxon>
        <taxon>Pseudomonadati</taxon>
        <taxon>Pseudomonadota</taxon>
        <taxon>Gammaproteobacteria</taxon>
        <taxon>Lysobacterales</taxon>
        <taxon>Rhodanobacteraceae</taxon>
        <taxon>Tahibacter</taxon>
    </lineage>
</organism>
<dbReference type="RefSeq" id="WP_263544951.1">
    <property type="nucleotide sequence ID" value="NZ_JAOVZO020000014.1"/>
</dbReference>
<sequence length="165" mass="18023">MFGITPFGMVHTAISLVSLFSGLYLLAKYREIAWAGRTGKVYVLFTIATCVTGLFIFRHGTFGPPHALSILTLVALLVAWLAERRAQPGSFARIVAVVGYTTTVFFHFIPAFTETATRVPEGAPLATGPEDPNLKAAIGAVFVVFLIFGAWQVLRIRRERRPALA</sequence>
<evidence type="ECO:0000256" key="1">
    <source>
        <dbReference type="SAM" id="Phobius"/>
    </source>
</evidence>
<feature type="transmembrane region" description="Helical" evidence="1">
    <location>
        <begin position="94"/>
        <end position="113"/>
    </location>
</feature>
<comment type="caution">
    <text evidence="2">The sequence shown here is derived from an EMBL/GenBank/DDBJ whole genome shotgun (WGS) entry which is preliminary data.</text>
</comment>
<gene>
    <name evidence="2" type="ORF">OD750_009165</name>
</gene>
<dbReference type="Proteomes" id="UP001139971">
    <property type="component" value="Unassembled WGS sequence"/>
</dbReference>
<feature type="transmembrane region" description="Helical" evidence="1">
    <location>
        <begin position="133"/>
        <end position="154"/>
    </location>
</feature>
<evidence type="ECO:0000313" key="2">
    <source>
        <dbReference type="EMBL" id="MDC8012716.1"/>
    </source>
</evidence>
<protein>
    <recommendedName>
        <fullName evidence="4">DUF2306 domain-containing protein</fullName>
    </recommendedName>
</protein>
<keyword evidence="1" id="KW-0472">Membrane</keyword>
<feature type="transmembrane region" description="Helical" evidence="1">
    <location>
        <begin position="6"/>
        <end position="27"/>
    </location>
</feature>
<evidence type="ECO:0000313" key="3">
    <source>
        <dbReference type="Proteomes" id="UP001139971"/>
    </source>
</evidence>
<keyword evidence="3" id="KW-1185">Reference proteome</keyword>
<name>A0A9X4BHD6_9GAMM</name>
<feature type="transmembrane region" description="Helical" evidence="1">
    <location>
        <begin position="39"/>
        <end position="57"/>
    </location>
</feature>